<keyword evidence="1" id="KW-1133">Transmembrane helix</keyword>
<evidence type="ECO:0000313" key="2">
    <source>
        <dbReference type="EMBL" id="KAK7278633.1"/>
    </source>
</evidence>
<reference evidence="2 3" key="1">
    <citation type="submission" date="2024-01" db="EMBL/GenBank/DDBJ databases">
        <title>The genomes of 5 underutilized Papilionoideae crops provide insights into root nodulation and disease resistance.</title>
        <authorList>
            <person name="Yuan L."/>
        </authorList>
    </citation>
    <scope>NUCLEOTIDE SEQUENCE [LARGE SCALE GENOMIC DNA]</scope>
    <source>
        <strain evidence="2">LY-2023</strain>
        <tissue evidence="2">Leaf</tissue>
    </source>
</reference>
<dbReference type="AlphaFoldDB" id="A0AAN9IF64"/>
<feature type="transmembrane region" description="Helical" evidence="1">
    <location>
        <begin position="38"/>
        <end position="61"/>
    </location>
</feature>
<keyword evidence="1" id="KW-0812">Transmembrane</keyword>
<dbReference type="Proteomes" id="UP001359559">
    <property type="component" value="Unassembled WGS sequence"/>
</dbReference>
<gene>
    <name evidence="2" type="ORF">RJT34_23667</name>
</gene>
<organism evidence="2 3">
    <name type="scientific">Clitoria ternatea</name>
    <name type="common">Butterfly pea</name>
    <dbReference type="NCBI Taxonomy" id="43366"/>
    <lineage>
        <taxon>Eukaryota</taxon>
        <taxon>Viridiplantae</taxon>
        <taxon>Streptophyta</taxon>
        <taxon>Embryophyta</taxon>
        <taxon>Tracheophyta</taxon>
        <taxon>Spermatophyta</taxon>
        <taxon>Magnoliopsida</taxon>
        <taxon>eudicotyledons</taxon>
        <taxon>Gunneridae</taxon>
        <taxon>Pentapetalae</taxon>
        <taxon>rosids</taxon>
        <taxon>fabids</taxon>
        <taxon>Fabales</taxon>
        <taxon>Fabaceae</taxon>
        <taxon>Papilionoideae</taxon>
        <taxon>50 kb inversion clade</taxon>
        <taxon>NPAAA clade</taxon>
        <taxon>indigoferoid/millettioid clade</taxon>
        <taxon>Phaseoleae</taxon>
        <taxon>Clitoria</taxon>
    </lineage>
</organism>
<comment type="caution">
    <text evidence="2">The sequence shown here is derived from an EMBL/GenBank/DDBJ whole genome shotgun (WGS) entry which is preliminary data.</text>
</comment>
<evidence type="ECO:0000313" key="3">
    <source>
        <dbReference type="Proteomes" id="UP001359559"/>
    </source>
</evidence>
<dbReference type="EMBL" id="JAYKXN010000006">
    <property type="protein sequence ID" value="KAK7278633.1"/>
    <property type="molecule type" value="Genomic_DNA"/>
</dbReference>
<protein>
    <submittedName>
        <fullName evidence="2">Uncharacterized protein</fullName>
    </submittedName>
</protein>
<keyword evidence="1" id="KW-0472">Membrane</keyword>
<proteinExistence type="predicted"/>
<sequence>MVRTLVPVLKVEQKKENKHCTSSSSLFLSLPLSFLSPFHVRLGFLSLFFIFLTFSSVLWIFTVEAFEASMCLQGFNITQLVKKWICHWDL</sequence>
<evidence type="ECO:0000256" key="1">
    <source>
        <dbReference type="SAM" id="Phobius"/>
    </source>
</evidence>
<name>A0AAN9IF64_CLITE</name>
<keyword evidence="3" id="KW-1185">Reference proteome</keyword>
<accession>A0AAN9IF64</accession>